<proteinExistence type="predicted"/>
<feature type="transmembrane region" description="Helical" evidence="1">
    <location>
        <begin position="71"/>
        <end position="90"/>
    </location>
</feature>
<dbReference type="Proteomes" id="UP000094256">
    <property type="component" value="Chromosome"/>
</dbReference>
<evidence type="ECO:0000313" key="3">
    <source>
        <dbReference type="Proteomes" id="UP000094256"/>
    </source>
</evidence>
<dbReference type="STRING" id="1560345.AWL63_18720"/>
<name>A0A1B3ZE17_9SPHN</name>
<accession>A0A1B3ZE17</accession>
<keyword evidence="1" id="KW-1133">Transmembrane helix</keyword>
<protein>
    <submittedName>
        <fullName evidence="2">Uncharacterized protein</fullName>
    </submittedName>
</protein>
<dbReference type="KEGG" id="span:AWL63_18720"/>
<reference evidence="2 3" key="1">
    <citation type="submission" date="2016-01" db="EMBL/GenBank/DDBJ databases">
        <title>Complete genome and mega plasmid sequence of Sphingomonas panacis DCY99 elicits systemic resistance in rice to Xanthomonas oryzae.</title>
        <authorList>
            <person name="Kim Y.J."/>
            <person name="Yang D.C."/>
            <person name="Sing P."/>
        </authorList>
    </citation>
    <scope>NUCLEOTIDE SEQUENCE [LARGE SCALE GENOMIC DNA]</scope>
    <source>
        <strain evidence="2 3">DCY99</strain>
    </source>
</reference>
<keyword evidence="1" id="KW-0472">Membrane</keyword>
<keyword evidence="1" id="KW-0812">Transmembrane</keyword>
<keyword evidence="3" id="KW-1185">Reference proteome</keyword>
<dbReference type="AlphaFoldDB" id="A0A1B3ZE17"/>
<sequence length="135" mass="14695">MAEGEMIRVSLAQDSVERLRRDPEPRRADETLYDYLVRSRHEMGVELAALRALSDAQADSLGALRRRMHNVLLGQAYVLTAAWAGVTSALPTAPAHPLRCSLMVGLVALLSGHALIAGARIAERLAGVVTAWRRT</sequence>
<gene>
    <name evidence="2" type="ORF">AWL63_18720</name>
</gene>
<dbReference type="EMBL" id="CP014168">
    <property type="protein sequence ID" value="AOH85669.1"/>
    <property type="molecule type" value="Genomic_DNA"/>
</dbReference>
<evidence type="ECO:0000313" key="2">
    <source>
        <dbReference type="EMBL" id="AOH85669.1"/>
    </source>
</evidence>
<organism evidence="2 3">
    <name type="scientific">Sphingomonas panacis</name>
    <dbReference type="NCBI Taxonomy" id="1560345"/>
    <lineage>
        <taxon>Bacteria</taxon>
        <taxon>Pseudomonadati</taxon>
        <taxon>Pseudomonadota</taxon>
        <taxon>Alphaproteobacteria</taxon>
        <taxon>Sphingomonadales</taxon>
        <taxon>Sphingomonadaceae</taxon>
        <taxon>Sphingomonas</taxon>
    </lineage>
</organism>
<evidence type="ECO:0000256" key="1">
    <source>
        <dbReference type="SAM" id="Phobius"/>
    </source>
</evidence>
<feature type="transmembrane region" description="Helical" evidence="1">
    <location>
        <begin position="96"/>
        <end position="116"/>
    </location>
</feature>